<proteinExistence type="predicted"/>
<evidence type="ECO:0000313" key="1">
    <source>
        <dbReference type="EMBL" id="QZH66974.1"/>
    </source>
</evidence>
<sequence>MAARELPDGAVEIVDLLVRHPGFVRHKQDGELDKPPGGSDGLWRPQVKWTAQKAAAGPTPAEPALMTPEQAKHTLGDSAYGQYSAGLVSFLSQRDVETFIRHNIIGQFKLVTGRG</sequence>
<name>A0ACD1FIW5_MYCFR</name>
<gene>
    <name evidence="1" type="ORF">K6L26_04650</name>
</gene>
<evidence type="ECO:0000313" key="2">
    <source>
        <dbReference type="Proteomes" id="UP000825598"/>
    </source>
</evidence>
<accession>A0ACD1FIW5</accession>
<organism evidence="1 2">
    <name type="scientific">Mycolicibacterium farcinogenes</name>
    <name type="common">Mycobacterium farcinogenes</name>
    <dbReference type="NCBI Taxonomy" id="1802"/>
    <lineage>
        <taxon>Bacteria</taxon>
        <taxon>Bacillati</taxon>
        <taxon>Actinomycetota</taxon>
        <taxon>Actinomycetes</taxon>
        <taxon>Mycobacteriales</taxon>
        <taxon>Mycobacteriaceae</taxon>
        <taxon>Mycolicibacterium</taxon>
    </lineage>
</organism>
<dbReference type="Proteomes" id="UP000825598">
    <property type="component" value="Chromosome"/>
</dbReference>
<protein>
    <submittedName>
        <fullName evidence="1">Uncharacterized protein</fullName>
    </submittedName>
</protein>
<dbReference type="EMBL" id="CP081673">
    <property type="protein sequence ID" value="QZH66974.1"/>
    <property type="molecule type" value="Genomic_DNA"/>
</dbReference>
<reference evidence="1" key="1">
    <citation type="submission" date="2021-07" db="EMBL/GenBank/DDBJ databases">
        <title>Complete Genome Sequences of Mycobacterium farcinogenes Isolated from Clinical Specimens from Patients in Thailand.</title>
        <authorList>
            <person name="Sodsai P."/>
        </authorList>
    </citation>
    <scope>NUCLEOTIDE SEQUENCE</scope>
    <source>
        <strain evidence="1">BKK/CU-MFGFA-001</strain>
    </source>
</reference>
<keyword evidence="2" id="KW-1185">Reference proteome</keyword>